<dbReference type="VEuPathDB" id="ToxoDB:EMWEY_00007890"/>
<feature type="region of interest" description="Disordered" evidence="1">
    <location>
        <begin position="23"/>
        <end position="43"/>
    </location>
</feature>
<feature type="compositionally biased region" description="Polar residues" evidence="1">
    <location>
        <begin position="97"/>
        <end position="108"/>
    </location>
</feature>
<proteinExistence type="predicted"/>
<dbReference type="GeneID" id="25334775"/>
<feature type="region of interest" description="Disordered" evidence="1">
    <location>
        <begin position="72"/>
        <end position="113"/>
    </location>
</feature>
<reference evidence="2" key="1">
    <citation type="submission" date="2013-10" db="EMBL/GenBank/DDBJ databases">
        <title>Genomic analysis of the causative agents of coccidiosis in chickens.</title>
        <authorList>
            <person name="Reid A.J."/>
            <person name="Blake D."/>
            <person name="Billington K."/>
            <person name="Browne H."/>
            <person name="Dunn M."/>
            <person name="Hung S."/>
            <person name="Kawahara F."/>
            <person name="Miranda-Saavedra D."/>
            <person name="Mourier T."/>
            <person name="Nagra H."/>
            <person name="Otto T.D."/>
            <person name="Rawlings N."/>
            <person name="Sanchez A."/>
            <person name="Sanders M."/>
            <person name="Subramaniam C."/>
            <person name="Tay Y."/>
            <person name="Dear P."/>
            <person name="Doerig C."/>
            <person name="Gruber A."/>
            <person name="Parkinson J."/>
            <person name="Shirley M."/>
            <person name="Wan K.L."/>
            <person name="Berriman M."/>
            <person name="Tomley F."/>
            <person name="Pain A."/>
        </authorList>
    </citation>
    <scope>NUCLEOTIDE SEQUENCE [LARGE SCALE GENOMIC DNA]</scope>
    <source>
        <strain evidence="2">Weybridge</strain>
    </source>
</reference>
<dbReference type="EMBL" id="HG721928">
    <property type="protein sequence ID" value="CDJ60785.1"/>
    <property type="molecule type" value="Genomic_DNA"/>
</dbReference>
<feature type="compositionally biased region" description="Basic and acidic residues" evidence="1">
    <location>
        <begin position="23"/>
        <end position="34"/>
    </location>
</feature>
<accession>U6MGK8</accession>
<gene>
    <name evidence="2" type="ORF">EMWEY_00007890</name>
</gene>
<dbReference type="RefSeq" id="XP_013337435.1">
    <property type="nucleotide sequence ID" value="XM_013481981.1"/>
</dbReference>
<organism evidence="2 3">
    <name type="scientific">Eimeria maxima</name>
    <name type="common">Coccidian parasite</name>
    <dbReference type="NCBI Taxonomy" id="5804"/>
    <lineage>
        <taxon>Eukaryota</taxon>
        <taxon>Sar</taxon>
        <taxon>Alveolata</taxon>
        <taxon>Apicomplexa</taxon>
        <taxon>Conoidasida</taxon>
        <taxon>Coccidia</taxon>
        <taxon>Eucoccidiorida</taxon>
        <taxon>Eimeriorina</taxon>
        <taxon>Eimeriidae</taxon>
        <taxon>Eimeria</taxon>
    </lineage>
</organism>
<sequence length="361" mass="40257">MHSHSQHPINRQPASLYLVKQDLPSHESAGESRLRPHASRGRGKPLAAAAIVLAVLIRGWYCVMAKPTLPPAGGGRILPGSISNDTEDSIGSGEEAGQTQKLGPDTNQPTPPVVPEKKIYEMKLEPQEYERPKTADIDWMRVWMEESTSGQGSIGGYEPPETFLNSKTRQMFEKIVGLGVLRLWVHIIWRASQEPWLTEEELEMHPLGGLRKQFSPLAAEFVEDAIRDLTKSPHAFVGYNPYKEVDLDGYGKILIQRKLAADEAAEEIETALRTGRGVLVCHLPTVDIAAVLNQPDGIDEPVPILDEEFGELDLFRQKLEETMEVFVEHTVQRSDNYKVIRITQSPGVRRTTVVSLYGKAK</sequence>
<dbReference type="AlphaFoldDB" id="U6MGK8"/>
<evidence type="ECO:0000313" key="3">
    <source>
        <dbReference type="Proteomes" id="UP000030763"/>
    </source>
</evidence>
<evidence type="ECO:0000313" key="2">
    <source>
        <dbReference type="EMBL" id="CDJ60785.1"/>
    </source>
</evidence>
<evidence type="ECO:0000256" key="1">
    <source>
        <dbReference type="SAM" id="MobiDB-lite"/>
    </source>
</evidence>
<dbReference type="OrthoDB" id="347627at2759"/>
<keyword evidence="3" id="KW-1185">Reference proteome</keyword>
<dbReference type="Proteomes" id="UP000030763">
    <property type="component" value="Unassembled WGS sequence"/>
</dbReference>
<reference evidence="2" key="2">
    <citation type="submission" date="2013-10" db="EMBL/GenBank/DDBJ databases">
        <authorList>
            <person name="Aslett M."/>
        </authorList>
    </citation>
    <scope>NUCLEOTIDE SEQUENCE [LARGE SCALE GENOMIC DNA]</scope>
    <source>
        <strain evidence="2">Weybridge</strain>
    </source>
</reference>
<name>U6MGK8_EIMMA</name>
<protein>
    <submittedName>
        <fullName evidence="2">Uncharacterized protein</fullName>
    </submittedName>
</protein>